<evidence type="ECO:0000313" key="2">
    <source>
        <dbReference type="Proteomes" id="UP000629468"/>
    </source>
</evidence>
<name>A0A8H7EYA0_AGABI</name>
<comment type="caution">
    <text evidence="1">The sequence shown here is derived from an EMBL/GenBank/DDBJ whole genome shotgun (WGS) entry which is preliminary data.</text>
</comment>
<organism evidence="1 2">
    <name type="scientific">Agaricus bisporus var. burnettii</name>
    <dbReference type="NCBI Taxonomy" id="192524"/>
    <lineage>
        <taxon>Eukaryota</taxon>
        <taxon>Fungi</taxon>
        <taxon>Dikarya</taxon>
        <taxon>Basidiomycota</taxon>
        <taxon>Agaricomycotina</taxon>
        <taxon>Agaricomycetes</taxon>
        <taxon>Agaricomycetidae</taxon>
        <taxon>Agaricales</taxon>
        <taxon>Agaricineae</taxon>
        <taxon>Agaricaceae</taxon>
        <taxon>Agaricus</taxon>
    </lineage>
</organism>
<dbReference type="EMBL" id="JABXXO010000011">
    <property type="protein sequence ID" value="KAF7763738.1"/>
    <property type="molecule type" value="Genomic_DNA"/>
</dbReference>
<evidence type="ECO:0000313" key="1">
    <source>
        <dbReference type="EMBL" id="KAF7763738.1"/>
    </source>
</evidence>
<protein>
    <submittedName>
        <fullName evidence="1">Uncharacterized protein</fullName>
    </submittedName>
</protein>
<proteinExistence type="predicted"/>
<gene>
    <name evidence="1" type="ORF">Agabi119p4_8275</name>
</gene>
<sequence>MSSTGWMPKYTPIWAPPRQILSKPNSKMSDATLLQDSVVVSNFGQSYVVVPPPSSYEPGTMLNYQSPEARFEGRIGLEVEVARDR</sequence>
<accession>A0A8H7EYA0</accession>
<dbReference type="AlphaFoldDB" id="A0A8H7EYA0"/>
<reference evidence="1 2" key="1">
    <citation type="journal article" name="Sci. Rep.">
        <title>Telomere-to-telomere assembled and centromere annotated genomes of the two main subspecies of the button mushroom Agaricus bisporus reveal especially polymorphic chromosome ends.</title>
        <authorList>
            <person name="Sonnenberg A.S.M."/>
            <person name="Sedaghat-Telgerd N."/>
            <person name="Lavrijssen B."/>
            <person name="Ohm R.A."/>
            <person name="Hendrickx P.M."/>
            <person name="Scholtmeijer K."/>
            <person name="Baars J.J.P."/>
            <person name="van Peer A."/>
        </authorList>
    </citation>
    <scope>NUCLEOTIDE SEQUENCE [LARGE SCALE GENOMIC DNA]</scope>
    <source>
        <strain evidence="1 2">H119_p4</strain>
    </source>
</reference>
<dbReference type="Proteomes" id="UP000629468">
    <property type="component" value="Unassembled WGS sequence"/>
</dbReference>